<dbReference type="PANTHER" id="PTHR46347:SF1">
    <property type="entry name" value="RING_FYVE_PHD ZINC FINGER SUPERFAMILY PROTEIN"/>
    <property type="match status" value="1"/>
</dbReference>
<evidence type="ECO:0000256" key="5">
    <source>
        <dbReference type="SAM" id="MobiDB-lite"/>
    </source>
</evidence>
<keyword evidence="1" id="KW-0479">Metal-binding</keyword>
<keyword evidence="3" id="KW-0862">Zinc</keyword>
<name>A0A5C3R6F6_9AGAR</name>
<dbReference type="PROSITE" id="PS51292">
    <property type="entry name" value="ZF_RING_CH"/>
    <property type="match status" value="1"/>
</dbReference>
<dbReference type="InterPro" id="IPR011016">
    <property type="entry name" value="Znf_RING-CH"/>
</dbReference>
<accession>A0A5C3R6F6</accession>
<dbReference type="EMBL" id="ML178815">
    <property type="protein sequence ID" value="TFL06774.1"/>
    <property type="molecule type" value="Genomic_DNA"/>
</dbReference>
<feature type="transmembrane region" description="Helical" evidence="6">
    <location>
        <begin position="144"/>
        <end position="169"/>
    </location>
</feature>
<feature type="transmembrane region" description="Helical" evidence="6">
    <location>
        <begin position="288"/>
        <end position="306"/>
    </location>
</feature>
<evidence type="ECO:0000256" key="3">
    <source>
        <dbReference type="ARBA" id="ARBA00022833"/>
    </source>
</evidence>
<evidence type="ECO:0000256" key="6">
    <source>
        <dbReference type="SAM" id="Phobius"/>
    </source>
</evidence>
<feature type="transmembrane region" description="Helical" evidence="6">
    <location>
        <begin position="245"/>
        <end position="267"/>
    </location>
</feature>
<feature type="compositionally biased region" description="Polar residues" evidence="5">
    <location>
        <begin position="1"/>
        <end position="16"/>
    </location>
</feature>
<feature type="region of interest" description="Disordered" evidence="5">
    <location>
        <begin position="1"/>
        <end position="60"/>
    </location>
</feature>
<keyword evidence="6" id="KW-0472">Membrane</keyword>
<dbReference type="PROSITE" id="PS50089">
    <property type="entry name" value="ZF_RING_2"/>
    <property type="match status" value="1"/>
</dbReference>
<dbReference type="CDD" id="cd16495">
    <property type="entry name" value="RING_CH-C4HC3_MARCH"/>
    <property type="match status" value="1"/>
</dbReference>
<keyword evidence="10" id="KW-1185">Reference proteome</keyword>
<dbReference type="SUPFAM" id="SSF57850">
    <property type="entry name" value="RING/U-box"/>
    <property type="match status" value="1"/>
</dbReference>
<evidence type="ECO:0000313" key="10">
    <source>
        <dbReference type="Proteomes" id="UP000305067"/>
    </source>
</evidence>
<evidence type="ECO:0000256" key="4">
    <source>
        <dbReference type="PROSITE-ProRule" id="PRU00175"/>
    </source>
</evidence>
<evidence type="ECO:0000256" key="2">
    <source>
        <dbReference type="ARBA" id="ARBA00022771"/>
    </source>
</evidence>
<dbReference type="GO" id="GO:0008270">
    <property type="term" value="F:zinc ion binding"/>
    <property type="evidence" value="ECO:0007669"/>
    <property type="project" value="UniProtKB-KW"/>
</dbReference>
<dbReference type="Proteomes" id="UP000305067">
    <property type="component" value="Unassembled WGS sequence"/>
</dbReference>
<dbReference type="InterPro" id="IPR013083">
    <property type="entry name" value="Znf_RING/FYVE/PHD"/>
</dbReference>
<keyword evidence="6" id="KW-0812">Transmembrane</keyword>
<evidence type="ECO:0000259" key="8">
    <source>
        <dbReference type="PROSITE" id="PS51292"/>
    </source>
</evidence>
<evidence type="ECO:0000313" key="9">
    <source>
        <dbReference type="EMBL" id="TFL06774.1"/>
    </source>
</evidence>
<protein>
    <submittedName>
        <fullName evidence="9">Uncharacterized protein</fullName>
    </submittedName>
</protein>
<dbReference type="AlphaFoldDB" id="A0A5C3R6F6"/>
<gene>
    <name evidence="9" type="ORF">BDV98DRAFT_522376</name>
</gene>
<keyword evidence="6" id="KW-1133">Transmembrane helix</keyword>
<feature type="domain" description="RING-CH-type" evidence="8">
    <location>
        <begin position="60"/>
        <end position="132"/>
    </location>
</feature>
<feature type="domain" description="RING-type" evidence="7">
    <location>
        <begin position="68"/>
        <end position="126"/>
    </location>
</feature>
<dbReference type="STRING" id="1884261.A0A5C3R6F6"/>
<dbReference type="Pfam" id="PF12906">
    <property type="entry name" value="RINGv"/>
    <property type="match status" value="1"/>
</dbReference>
<organism evidence="9 10">
    <name type="scientific">Pterulicium gracile</name>
    <dbReference type="NCBI Taxonomy" id="1884261"/>
    <lineage>
        <taxon>Eukaryota</taxon>
        <taxon>Fungi</taxon>
        <taxon>Dikarya</taxon>
        <taxon>Basidiomycota</taxon>
        <taxon>Agaricomycotina</taxon>
        <taxon>Agaricomycetes</taxon>
        <taxon>Agaricomycetidae</taxon>
        <taxon>Agaricales</taxon>
        <taxon>Pleurotineae</taxon>
        <taxon>Pterulaceae</taxon>
        <taxon>Pterulicium</taxon>
    </lineage>
</organism>
<dbReference type="OrthoDB" id="264354at2759"/>
<proteinExistence type="predicted"/>
<dbReference type="Gene3D" id="3.30.40.10">
    <property type="entry name" value="Zinc/RING finger domain, C3HC4 (zinc finger)"/>
    <property type="match status" value="1"/>
</dbReference>
<keyword evidence="2 4" id="KW-0863">Zinc-finger</keyword>
<sequence>MTEYTLSHESQATEPQESPRDDDSLDGIETPKSPETRSHSTTDYTSDEPPPKPNAAEPQEELREEKQCRICLDGVEAESELGRLIRPCLCKGSISHVHIKCLQRWRETGVLPSTSETRFFSCPNCKYRYRFSRTKALGIAENPIVVGGISALLFTLLVLLSSHITGFLIGMGDSDPLNSTWFYISPITVTQELIRAGVRVIQDELGVALLTPDEVPAFAQGGAILTEYPKPRSNPGFFMNLLRRFLLGLPMVGAGSLISLLFSMPFLGPLQWLARYRGSRRRENSRDVAALIIIGLLVFGSLRALYKVYEWTQSITRRILLRAEDAILEVK</sequence>
<dbReference type="PANTHER" id="PTHR46347">
    <property type="entry name" value="RING/FYVE/PHD ZINC FINGER SUPERFAMILY PROTEIN"/>
    <property type="match status" value="1"/>
</dbReference>
<reference evidence="9 10" key="1">
    <citation type="journal article" date="2019" name="Nat. Ecol. Evol.">
        <title>Megaphylogeny resolves global patterns of mushroom evolution.</title>
        <authorList>
            <person name="Varga T."/>
            <person name="Krizsan K."/>
            <person name="Foldi C."/>
            <person name="Dima B."/>
            <person name="Sanchez-Garcia M."/>
            <person name="Sanchez-Ramirez S."/>
            <person name="Szollosi G.J."/>
            <person name="Szarkandi J.G."/>
            <person name="Papp V."/>
            <person name="Albert L."/>
            <person name="Andreopoulos W."/>
            <person name="Angelini C."/>
            <person name="Antonin V."/>
            <person name="Barry K.W."/>
            <person name="Bougher N.L."/>
            <person name="Buchanan P."/>
            <person name="Buyck B."/>
            <person name="Bense V."/>
            <person name="Catcheside P."/>
            <person name="Chovatia M."/>
            <person name="Cooper J."/>
            <person name="Damon W."/>
            <person name="Desjardin D."/>
            <person name="Finy P."/>
            <person name="Geml J."/>
            <person name="Haridas S."/>
            <person name="Hughes K."/>
            <person name="Justo A."/>
            <person name="Karasinski D."/>
            <person name="Kautmanova I."/>
            <person name="Kiss B."/>
            <person name="Kocsube S."/>
            <person name="Kotiranta H."/>
            <person name="LaButti K.M."/>
            <person name="Lechner B.E."/>
            <person name="Liimatainen K."/>
            <person name="Lipzen A."/>
            <person name="Lukacs Z."/>
            <person name="Mihaltcheva S."/>
            <person name="Morgado L.N."/>
            <person name="Niskanen T."/>
            <person name="Noordeloos M.E."/>
            <person name="Ohm R.A."/>
            <person name="Ortiz-Santana B."/>
            <person name="Ovrebo C."/>
            <person name="Racz N."/>
            <person name="Riley R."/>
            <person name="Savchenko A."/>
            <person name="Shiryaev A."/>
            <person name="Soop K."/>
            <person name="Spirin V."/>
            <person name="Szebenyi C."/>
            <person name="Tomsovsky M."/>
            <person name="Tulloss R.E."/>
            <person name="Uehling J."/>
            <person name="Grigoriev I.V."/>
            <person name="Vagvolgyi C."/>
            <person name="Papp T."/>
            <person name="Martin F.M."/>
            <person name="Miettinen O."/>
            <person name="Hibbett D.S."/>
            <person name="Nagy L.G."/>
        </authorList>
    </citation>
    <scope>NUCLEOTIDE SEQUENCE [LARGE SCALE GENOMIC DNA]</scope>
    <source>
        <strain evidence="9 10">CBS 309.79</strain>
    </source>
</reference>
<dbReference type="InterPro" id="IPR001841">
    <property type="entry name" value="Znf_RING"/>
</dbReference>
<evidence type="ECO:0000259" key="7">
    <source>
        <dbReference type="PROSITE" id="PS50089"/>
    </source>
</evidence>
<evidence type="ECO:0000256" key="1">
    <source>
        <dbReference type="ARBA" id="ARBA00022723"/>
    </source>
</evidence>
<dbReference type="SMART" id="SM00744">
    <property type="entry name" value="RINGv"/>
    <property type="match status" value="1"/>
</dbReference>